<feature type="compositionally biased region" description="Low complexity" evidence="1">
    <location>
        <begin position="496"/>
        <end position="555"/>
    </location>
</feature>
<name>A0A448Z999_9STRA</name>
<protein>
    <submittedName>
        <fullName evidence="2">Uncharacterized protein</fullName>
    </submittedName>
</protein>
<evidence type="ECO:0000256" key="1">
    <source>
        <dbReference type="SAM" id="MobiDB-lite"/>
    </source>
</evidence>
<accession>A0A448Z999</accession>
<reference evidence="2 3" key="1">
    <citation type="submission" date="2019-01" db="EMBL/GenBank/DDBJ databases">
        <authorList>
            <person name="Ferrante I. M."/>
        </authorList>
    </citation>
    <scope>NUCLEOTIDE SEQUENCE [LARGE SCALE GENOMIC DNA]</scope>
    <source>
        <strain evidence="2 3">B856</strain>
    </source>
</reference>
<feature type="compositionally biased region" description="Acidic residues" evidence="1">
    <location>
        <begin position="126"/>
        <end position="139"/>
    </location>
</feature>
<sequence>MVTPAAESTSQPAARPHKIPRAIDLGEDHDASKTGYGPNFFSKILWDIDDRTNFARAKEAVETLVLWMTKISRQQNLCSESGNRDHQENSIFQKRENACSVMREFYKLDGIHCLLKFLETTIETECESSDEQGDSEDESYSGIVVEKIPPEEGKQEEETRTNDPSIAAGLCFVLETCCEWDHGGEFCPPTEILNRGGMDTLAALNEAYLDRVVLCSAPERIKTLEWKVLTSTWRIFESVASSEDRGHDDRQRQQAFPGIFVDSAIDALDALNGYPCGSCRGDEPPSGQGTEAEERFLRQIHCRVVSALSHSLKAVRPPHKTPRDTASCLRRAIFRENLVVKCIQACGDPGKGTETELLGATVSFLTELLSEWARVPPIGSEATQSACHNRSAGRPPLLCLRPAEYRQIVGFARGQIEASPERALEAGVADLLVRYLCRTPEEQITVLEAYGKEAKLSLVETLVHRDLLEVLGDGLGTRKSNGGTKLNAATKLPGVEATRTTASASAQTPTPTPTAAAETPATSTSTSTETPRATAAPATAETPIVTAASETTAAATPPPAAIPGQHPSIPGEV</sequence>
<dbReference type="AlphaFoldDB" id="A0A448Z999"/>
<evidence type="ECO:0000313" key="2">
    <source>
        <dbReference type="EMBL" id="VEU38578.1"/>
    </source>
</evidence>
<organism evidence="2 3">
    <name type="scientific">Pseudo-nitzschia multistriata</name>
    <dbReference type="NCBI Taxonomy" id="183589"/>
    <lineage>
        <taxon>Eukaryota</taxon>
        <taxon>Sar</taxon>
        <taxon>Stramenopiles</taxon>
        <taxon>Ochrophyta</taxon>
        <taxon>Bacillariophyta</taxon>
        <taxon>Bacillariophyceae</taxon>
        <taxon>Bacillariophycidae</taxon>
        <taxon>Bacillariales</taxon>
        <taxon>Bacillariaceae</taxon>
        <taxon>Pseudo-nitzschia</taxon>
    </lineage>
</organism>
<evidence type="ECO:0000313" key="3">
    <source>
        <dbReference type="Proteomes" id="UP000291116"/>
    </source>
</evidence>
<proteinExistence type="predicted"/>
<keyword evidence="3" id="KW-1185">Reference proteome</keyword>
<gene>
    <name evidence="2" type="ORF">PSNMU_V1.4_AUG-EV-PASAV3_0054010</name>
</gene>
<feature type="region of interest" description="Disordered" evidence="1">
    <location>
        <begin position="473"/>
        <end position="573"/>
    </location>
</feature>
<feature type="compositionally biased region" description="Basic and acidic residues" evidence="1">
    <location>
        <begin position="148"/>
        <end position="161"/>
    </location>
</feature>
<feature type="compositionally biased region" description="Polar residues" evidence="1">
    <location>
        <begin position="1"/>
        <end position="12"/>
    </location>
</feature>
<dbReference type="Proteomes" id="UP000291116">
    <property type="component" value="Unassembled WGS sequence"/>
</dbReference>
<feature type="region of interest" description="Disordered" evidence="1">
    <location>
        <begin position="126"/>
        <end position="162"/>
    </location>
</feature>
<feature type="region of interest" description="Disordered" evidence="1">
    <location>
        <begin position="1"/>
        <end position="30"/>
    </location>
</feature>
<dbReference type="EMBL" id="CAACVS010000175">
    <property type="protein sequence ID" value="VEU38578.1"/>
    <property type="molecule type" value="Genomic_DNA"/>
</dbReference>